<protein>
    <submittedName>
        <fullName evidence="2">DUF817 domain protein</fullName>
    </submittedName>
</protein>
<dbReference type="KEGG" id="cavi:CAV_0174"/>
<keyword evidence="1" id="KW-0812">Transmembrane</keyword>
<evidence type="ECO:0000256" key="1">
    <source>
        <dbReference type="SAM" id="Phobius"/>
    </source>
</evidence>
<dbReference type="PIRSF" id="PIRSF009141">
    <property type="entry name" value="UCP009141"/>
    <property type="match status" value="1"/>
</dbReference>
<dbReference type="Pfam" id="PF05675">
    <property type="entry name" value="DUF817"/>
    <property type="match status" value="1"/>
</dbReference>
<feature type="transmembrane region" description="Helical" evidence="1">
    <location>
        <begin position="124"/>
        <end position="143"/>
    </location>
</feature>
<keyword evidence="1" id="KW-0472">Membrane</keyword>
<feature type="transmembrane region" description="Helical" evidence="1">
    <location>
        <begin position="59"/>
        <end position="79"/>
    </location>
</feature>
<dbReference type="Proteomes" id="UP000201169">
    <property type="component" value="Chromosome"/>
</dbReference>
<sequence length="275" mass="31934">MLKKIDIFLKNDKARNLSSFKRFFLEFLFFTLKQARACLFAGLFFLAMFFVPKEGLFGLYRYDLLLLIAILIQVFMLLAKLETVDELKAICVFHFLGFCLEAFKTSVVNSWAYPDFAYSKVFSVPLFSGFMYAAVGSYVIQAWRLFNMRVLNHPPLVLAVFTSTLIYVNFFTHHYIGDYRYYILAFLLGLYARSFIVFTPLDKERKMPLLLSFILVGFFIYLAENLGTLLGIWRYPNQLGAWAFVSIGKWGAWSLVIVMTFTITLFLKDIKAKIS</sequence>
<feature type="transmembrane region" description="Helical" evidence="1">
    <location>
        <begin position="179"/>
        <end position="198"/>
    </location>
</feature>
<keyword evidence="1" id="KW-1133">Transmembrane helix</keyword>
<dbReference type="OrthoDB" id="1550598at2"/>
<feature type="transmembrane region" description="Helical" evidence="1">
    <location>
        <begin position="210"/>
        <end position="233"/>
    </location>
</feature>
<reference evidence="2 3" key="1">
    <citation type="submission" date="2017-07" db="EMBL/GenBank/DDBJ databases">
        <title>Analysis of two Campylobacter avium genomes and identification of a novel hippuricase gene.</title>
        <authorList>
            <person name="Miller W.G."/>
            <person name="Chapman M.H."/>
            <person name="Yee E."/>
            <person name="Revez J."/>
            <person name="Bono J.L."/>
            <person name="Rossi M."/>
        </authorList>
    </citation>
    <scope>NUCLEOTIDE SEQUENCE [LARGE SCALE GENOMIC DNA]</scope>
    <source>
        <strain evidence="2 3">LMG 24591</strain>
    </source>
</reference>
<dbReference type="RefSeq" id="WP_094324642.1">
    <property type="nucleotide sequence ID" value="NZ_CP022347.1"/>
</dbReference>
<organism evidence="2 3">
    <name type="scientific">Campylobacter avium LMG 24591</name>
    <dbReference type="NCBI Taxonomy" id="522484"/>
    <lineage>
        <taxon>Bacteria</taxon>
        <taxon>Pseudomonadati</taxon>
        <taxon>Campylobacterota</taxon>
        <taxon>Epsilonproteobacteria</taxon>
        <taxon>Campylobacterales</taxon>
        <taxon>Campylobacteraceae</taxon>
        <taxon>Campylobacter</taxon>
    </lineage>
</organism>
<proteinExistence type="predicted"/>
<feature type="transmembrane region" description="Helical" evidence="1">
    <location>
        <begin position="239"/>
        <end position="267"/>
    </location>
</feature>
<dbReference type="AlphaFoldDB" id="A0A222MVY3"/>
<name>A0A222MVY3_9BACT</name>
<dbReference type="EMBL" id="CP022347">
    <property type="protein sequence ID" value="ASQ29846.1"/>
    <property type="molecule type" value="Genomic_DNA"/>
</dbReference>
<gene>
    <name evidence="2" type="ORF">CAV_0174</name>
</gene>
<accession>A0A222MVY3</accession>
<feature type="transmembrane region" description="Helical" evidence="1">
    <location>
        <begin position="23"/>
        <end position="47"/>
    </location>
</feature>
<evidence type="ECO:0000313" key="3">
    <source>
        <dbReference type="Proteomes" id="UP000201169"/>
    </source>
</evidence>
<dbReference type="InterPro" id="IPR008535">
    <property type="entry name" value="DUF817"/>
</dbReference>
<evidence type="ECO:0000313" key="2">
    <source>
        <dbReference type="EMBL" id="ASQ29846.1"/>
    </source>
</evidence>
<keyword evidence="3" id="KW-1185">Reference proteome</keyword>
<feature type="transmembrane region" description="Helical" evidence="1">
    <location>
        <begin position="155"/>
        <end position="173"/>
    </location>
</feature>